<proteinExistence type="inferred from homology"/>
<dbReference type="SFLD" id="SFLDG01169">
    <property type="entry name" value="NADPH_oxidase_subgroup_(NOX)"/>
    <property type="match status" value="1"/>
</dbReference>
<dbReference type="PROSITE" id="PS51384">
    <property type="entry name" value="FAD_FR"/>
    <property type="match status" value="1"/>
</dbReference>
<accession>A0AAF0X8A3</accession>
<evidence type="ECO:0000256" key="8">
    <source>
        <dbReference type="ARBA" id="ARBA00022837"/>
    </source>
</evidence>
<dbReference type="GO" id="GO:0016174">
    <property type="term" value="F:NAD(P)H oxidase H2O2-forming activity"/>
    <property type="evidence" value="ECO:0007669"/>
    <property type="project" value="TreeGrafter"/>
</dbReference>
<dbReference type="PROSITE" id="PS50222">
    <property type="entry name" value="EF_HAND_2"/>
    <property type="match status" value="1"/>
</dbReference>
<feature type="compositionally biased region" description="Low complexity" evidence="13">
    <location>
        <begin position="27"/>
        <end position="47"/>
    </location>
</feature>
<dbReference type="Pfam" id="PF08414">
    <property type="entry name" value="NADPH_Ox"/>
    <property type="match status" value="1"/>
</dbReference>
<dbReference type="InterPro" id="IPR013130">
    <property type="entry name" value="Fe3_Rdtase_TM_dom"/>
</dbReference>
<dbReference type="SUPFAM" id="SSF52343">
    <property type="entry name" value="Ferredoxin reductase-like, C-terminal NADP-linked domain"/>
    <property type="match status" value="1"/>
</dbReference>
<evidence type="ECO:0000256" key="2">
    <source>
        <dbReference type="ARBA" id="ARBA00007975"/>
    </source>
</evidence>
<feature type="transmembrane region" description="Helical" evidence="14">
    <location>
        <begin position="292"/>
        <end position="310"/>
    </location>
</feature>
<dbReference type="InterPro" id="IPR039261">
    <property type="entry name" value="FNR_nucleotide-bd"/>
</dbReference>
<reference evidence="17" key="1">
    <citation type="journal article" date="2016" name="Nat. Genet.">
        <title>A high-quality carrot genome assembly provides new insights into carotenoid accumulation and asterid genome evolution.</title>
        <authorList>
            <person name="Iorizzo M."/>
            <person name="Ellison S."/>
            <person name="Senalik D."/>
            <person name="Zeng P."/>
            <person name="Satapoomin P."/>
            <person name="Huang J."/>
            <person name="Bowman M."/>
            <person name="Iovene M."/>
            <person name="Sanseverino W."/>
            <person name="Cavagnaro P."/>
            <person name="Yildiz M."/>
            <person name="Macko-Podgorni A."/>
            <person name="Moranska E."/>
            <person name="Grzebelus E."/>
            <person name="Grzebelus D."/>
            <person name="Ashrafi H."/>
            <person name="Zheng Z."/>
            <person name="Cheng S."/>
            <person name="Spooner D."/>
            <person name="Van Deynze A."/>
            <person name="Simon P."/>
        </authorList>
    </citation>
    <scope>NUCLEOTIDE SEQUENCE</scope>
    <source>
        <tissue evidence="17">Leaf</tissue>
    </source>
</reference>
<name>A0AAF0X8A3_DAUCS</name>
<dbReference type="SUPFAM" id="SSF47473">
    <property type="entry name" value="EF-hand"/>
    <property type="match status" value="1"/>
</dbReference>
<evidence type="ECO:0000256" key="3">
    <source>
        <dbReference type="ARBA" id="ARBA00022559"/>
    </source>
</evidence>
<keyword evidence="5 14" id="KW-0812">Transmembrane</keyword>
<reference evidence="17" key="2">
    <citation type="submission" date="2022-03" db="EMBL/GenBank/DDBJ databases">
        <title>Draft title - Genomic analysis of global carrot germplasm unveils the trajectory of domestication and the origin of high carotenoid orange carrot.</title>
        <authorList>
            <person name="Iorizzo M."/>
            <person name="Ellison S."/>
            <person name="Senalik D."/>
            <person name="Macko-Podgorni A."/>
            <person name="Grzebelus D."/>
            <person name="Bostan H."/>
            <person name="Rolling W."/>
            <person name="Curaba J."/>
            <person name="Simon P."/>
        </authorList>
    </citation>
    <scope>NUCLEOTIDE SEQUENCE</scope>
    <source>
        <tissue evidence="17">Leaf</tissue>
    </source>
</reference>
<dbReference type="GO" id="GO:0005886">
    <property type="term" value="C:plasma membrane"/>
    <property type="evidence" value="ECO:0007669"/>
    <property type="project" value="TreeGrafter"/>
</dbReference>
<dbReference type="AlphaFoldDB" id="A0AAF0X8A3"/>
<keyword evidence="9" id="KW-0521">NADP</keyword>
<dbReference type="GO" id="GO:0042742">
    <property type="term" value="P:defense response to bacterium"/>
    <property type="evidence" value="ECO:0007669"/>
    <property type="project" value="UniProtKB-ARBA"/>
</dbReference>
<dbReference type="Gene3D" id="2.40.30.10">
    <property type="entry name" value="Translation factors"/>
    <property type="match status" value="1"/>
</dbReference>
<keyword evidence="12 14" id="KW-0472">Membrane</keyword>
<protein>
    <recommendedName>
        <fullName evidence="19">Respiratory burst oxidase homolog protein H</fullName>
    </recommendedName>
</protein>
<comment type="subcellular location">
    <subcellularLocation>
        <location evidence="1">Membrane</location>
        <topology evidence="1">Multi-pass membrane protein</topology>
    </subcellularLocation>
</comment>
<dbReference type="Pfam" id="PF08022">
    <property type="entry name" value="FAD_binding_8"/>
    <property type="match status" value="1"/>
</dbReference>
<feature type="transmembrane region" description="Helical" evidence="14">
    <location>
        <begin position="425"/>
        <end position="452"/>
    </location>
</feature>
<dbReference type="InterPro" id="IPR017927">
    <property type="entry name" value="FAD-bd_FR_type"/>
</dbReference>
<feature type="transmembrane region" description="Helical" evidence="14">
    <location>
        <begin position="472"/>
        <end position="495"/>
    </location>
</feature>
<dbReference type="PANTHER" id="PTHR11972:SF54">
    <property type="entry name" value="RESPIRATORY BURST OXIDASE HOMOLOG PROTEIN J-RELATED"/>
    <property type="match status" value="1"/>
</dbReference>
<dbReference type="InterPro" id="IPR002048">
    <property type="entry name" value="EF_hand_dom"/>
</dbReference>
<keyword evidence="7" id="KW-0274">FAD</keyword>
<keyword evidence="18" id="KW-1185">Reference proteome</keyword>
<evidence type="ECO:0000256" key="5">
    <source>
        <dbReference type="ARBA" id="ARBA00022692"/>
    </source>
</evidence>
<dbReference type="PRINTS" id="PR00466">
    <property type="entry name" value="GP91PHOX"/>
</dbReference>
<organism evidence="17 18">
    <name type="scientific">Daucus carota subsp. sativus</name>
    <name type="common">Carrot</name>
    <dbReference type="NCBI Taxonomy" id="79200"/>
    <lineage>
        <taxon>Eukaryota</taxon>
        <taxon>Viridiplantae</taxon>
        <taxon>Streptophyta</taxon>
        <taxon>Embryophyta</taxon>
        <taxon>Tracheophyta</taxon>
        <taxon>Spermatophyta</taxon>
        <taxon>Magnoliopsida</taxon>
        <taxon>eudicotyledons</taxon>
        <taxon>Gunneridae</taxon>
        <taxon>Pentapetalae</taxon>
        <taxon>asterids</taxon>
        <taxon>campanulids</taxon>
        <taxon>Apiales</taxon>
        <taxon>Apiaceae</taxon>
        <taxon>Apioideae</taxon>
        <taxon>Scandiceae</taxon>
        <taxon>Daucinae</taxon>
        <taxon>Daucus</taxon>
        <taxon>Daucus sect. Daucus</taxon>
    </lineage>
</organism>
<dbReference type="InterPro" id="IPR013623">
    <property type="entry name" value="NADPH_Ox"/>
</dbReference>
<dbReference type="CDD" id="cd06186">
    <property type="entry name" value="NOX_Duox_like_FAD_NADP"/>
    <property type="match status" value="1"/>
</dbReference>
<dbReference type="GO" id="GO:0004601">
    <property type="term" value="F:peroxidase activity"/>
    <property type="evidence" value="ECO:0007669"/>
    <property type="project" value="UniProtKB-KW"/>
</dbReference>
<dbReference type="Gene3D" id="1.10.238.10">
    <property type="entry name" value="EF-hand"/>
    <property type="match status" value="1"/>
</dbReference>
<dbReference type="InterPro" id="IPR013121">
    <property type="entry name" value="Fe_red_NAD-bd_6"/>
</dbReference>
<dbReference type="GO" id="GO:0016175">
    <property type="term" value="F:superoxide-generating NAD(P)H oxidase activity"/>
    <property type="evidence" value="ECO:0007669"/>
    <property type="project" value="UniProtKB-ARBA"/>
</dbReference>
<dbReference type="Pfam" id="PF08030">
    <property type="entry name" value="NAD_binding_6"/>
    <property type="match status" value="1"/>
</dbReference>
<dbReference type="Gene3D" id="3.40.50.80">
    <property type="entry name" value="Nucleotide-binding domain of ferredoxin-NADP reductase (FNR) module"/>
    <property type="match status" value="1"/>
</dbReference>
<evidence type="ECO:0000256" key="12">
    <source>
        <dbReference type="ARBA" id="ARBA00023136"/>
    </source>
</evidence>
<feature type="domain" description="EF-hand" evidence="15">
    <location>
        <begin position="164"/>
        <end position="199"/>
    </location>
</feature>
<evidence type="ECO:0000256" key="14">
    <source>
        <dbReference type="SAM" id="Phobius"/>
    </source>
</evidence>
<comment type="similarity">
    <text evidence="2">Belongs to the RBOH (TC 5.B.1.3) family.</text>
</comment>
<dbReference type="PROSITE" id="PS00018">
    <property type="entry name" value="EF_HAND_1"/>
    <property type="match status" value="1"/>
</dbReference>
<dbReference type="InterPro" id="IPR011992">
    <property type="entry name" value="EF-hand-dom_pair"/>
</dbReference>
<feature type="region of interest" description="Disordered" evidence="13">
    <location>
        <begin position="1"/>
        <end position="49"/>
    </location>
</feature>
<evidence type="ECO:0000256" key="4">
    <source>
        <dbReference type="ARBA" id="ARBA00022630"/>
    </source>
</evidence>
<evidence type="ECO:0000256" key="10">
    <source>
        <dbReference type="ARBA" id="ARBA00022989"/>
    </source>
</evidence>
<dbReference type="Proteomes" id="UP000077755">
    <property type="component" value="Chromosome 5"/>
</dbReference>
<dbReference type="GO" id="GO:0009653">
    <property type="term" value="P:anatomical structure morphogenesis"/>
    <property type="evidence" value="ECO:0007669"/>
    <property type="project" value="UniProtKB-ARBA"/>
</dbReference>
<dbReference type="InterPro" id="IPR000778">
    <property type="entry name" value="Cyt_b245_heavy_chain"/>
</dbReference>
<evidence type="ECO:0000256" key="1">
    <source>
        <dbReference type="ARBA" id="ARBA00004141"/>
    </source>
</evidence>
<dbReference type="GO" id="GO:0005509">
    <property type="term" value="F:calcium ion binding"/>
    <property type="evidence" value="ECO:0007669"/>
    <property type="project" value="InterPro"/>
</dbReference>
<dbReference type="EMBL" id="CP093347">
    <property type="protein sequence ID" value="WOH02184.1"/>
    <property type="molecule type" value="Genomic_DNA"/>
</dbReference>
<evidence type="ECO:0000256" key="11">
    <source>
        <dbReference type="ARBA" id="ARBA00023002"/>
    </source>
</evidence>
<evidence type="ECO:0000313" key="17">
    <source>
        <dbReference type="EMBL" id="WOH02184.1"/>
    </source>
</evidence>
<dbReference type="FunFam" id="2.40.30.10:FF:000059">
    <property type="entry name" value="dual oxidase isoform X1"/>
    <property type="match status" value="1"/>
</dbReference>
<keyword evidence="11" id="KW-0560">Oxidoreductase</keyword>
<evidence type="ECO:0000259" key="16">
    <source>
        <dbReference type="PROSITE" id="PS51384"/>
    </source>
</evidence>
<dbReference type="InterPro" id="IPR017938">
    <property type="entry name" value="Riboflavin_synthase-like_b-brl"/>
</dbReference>
<dbReference type="InterPro" id="IPR050369">
    <property type="entry name" value="RBOH/FRE"/>
</dbReference>
<feature type="transmembrane region" description="Helical" evidence="14">
    <location>
        <begin position="375"/>
        <end position="397"/>
    </location>
</feature>
<keyword evidence="6" id="KW-0479">Metal-binding</keyword>
<evidence type="ECO:0000256" key="9">
    <source>
        <dbReference type="ARBA" id="ARBA00022857"/>
    </source>
</evidence>
<keyword evidence="3" id="KW-0575">Peroxidase</keyword>
<keyword evidence="8" id="KW-0106">Calcium</keyword>
<dbReference type="Pfam" id="PF01794">
    <property type="entry name" value="Ferric_reduct"/>
    <property type="match status" value="1"/>
</dbReference>
<keyword evidence="4" id="KW-0285">Flavoprotein</keyword>
<evidence type="ECO:0008006" key="19">
    <source>
        <dbReference type="Google" id="ProtNLM"/>
    </source>
</evidence>
<dbReference type="InterPro" id="IPR013112">
    <property type="entry name" value="FAD-bd_8"/>
</dbReference>
<evidence type="ECO:0000256" key="7">
    <source>
        <dbReference type="ARBA" id="ARBA00022827"/>
    </source>
</evidence>
<sequence>MEKQLLKGSSNMHVNLESVKIHKDDSGSSGDHGPSTLPPSTSKSTFSRLGSKFKASTKGLKGYGPRRAPGAKSGAFRGLKSVKFIDKKKINKDGWKDAEHRFHQMAVNGKLKRDKFGICVGIQDNSEFAAELFDALVRRRNLDIENGIDIEQFKMFWEDIALQDSDTRLHIFFDMCDRNGDGKLSVDEVKEILLISAAANKLGNFKKHAGHYAALIMEELDPDQLGYIEMWQLEALLRGIGHTSGGGNSSVSSSMQKSQSLTRTMIPTRYRGKFGKYGNLAKEKAYENWRQIWVMSLWLLLNAILFTWKFKQYETMPGFQVCGYCVCIAKGAAETLKLNMALILFPVCRRTLTKLRETFLGAFVPFDDNINFHKIIALGIAIGVLLHTVFHLTCNLVRISTCPKPLFMSTLGSSFDYKQPSYMDIVMTVPGITGVIMLCIMVFSFTLATHSFRRKVVKLPWKFDRLAGFNAFWYSHHLLIVIYILFYIHGTMLIIGKQKTVMFISILPETRYIIIINEAYITDDDLLSMQTWMYITIPVLCYSTERLLVMYDLNYEVHIIKAVIYTGNVLALYMSRPPPFKYKSGMYLFVKCPDLSNYEWHPFSITSAPGDDYLSIHIRALGDWTNELKDRFERVIHTHFFAIDFFPKIFIKGPYGAPAQDYKEYDILLLIGLGIGATPFISILKDLLNHITEKKIKKKKLLLRDQVLMQGSNEGSFRGKVPERAYFYWITREQASFEWFKGVMDDVAEHDFNHIIEMHNYLTSVYEEGDARSALITMVQSLERAKKGVDIVSNSKIITHFARPNWRKVFEELSQRHNKHCIGVFYCGSATLTKPLRDLCEEFTLETSTRFEFHKENF</sequence>
<evidence type="ECO:0000256" key="13">
    <source>
        <dbReference type="SAM" id="MobiDB-lite"/>
    </source>
</evidence>
<evidence type="ECO:0000313" key="18">
    <source>
        <dbReference type="Proteomes" id="UP000077755"/>
    </source>
</evidence>
<keyword evidence="10 14" id="KW-1133">Transmembrane helix</keyword>
<evidence type="ECO:0000259" key="15">
    <source>
        <dbReference type="PROSITE" id="PS50222"/>
    </source>
</evidence>
<gene>
    <name evidence="17" type="ORF">DCAR_0521572</name>
</gene>
<feature type="domain" description="FAD-binding FR-type" evidence="16">
    <location>
        <begin position="552"/>
        <end position="661"/>
    </location>
</feature>
<dbReference type="InterPro" id="IPR018247">
    <property type="entry name" value="EF_Hand_1_Ca_BS"/>
</dbReference>
<dbReference type="SUPFAM" id="SSF63380">
    <property type="entry name" value="Riboflavin synthase domain-like"/>
    <property type="match status" value="1"/>
</dbReference>
<dbReference type="PANTHER" id="PTHR11972">
    <property type="entry name" value="NADPH OXIDASE"/>
    <property type="match status" value="1"/>
</dbReference>
<evidence type="ECO:0000256" key="6">
    <source>
        <dbReference type="ARBA" id="ARBA00022723"/>
    </source>
</evidence>